<feature type="transmembrane region" description="Helical" evidence="8">
    <location>
        <begin position="617"/>
        <end position="638"/>
    </location>
</feature>
<name>A0A2I1GI92_9GLOM</name>
<dbReference type="VEuPathDB" id="FungiDB:FUN_002308"/>
<feature type="transmembrane region" description="Helical" evidence="8">
    <location>
        <begin position="650"/>
        <end position="669"/>
    </location>
</feature>
<dbReference type="EMBL" id="LLXI01000446">
    <property type="protein sequence ID" value="PKY46334.1"/>
    <property type="molecule type" value="Genomic_DNA"/>
</dbReference>
<evidence type="ECO:0000256" key="4">
    <source>
        <dbReference type="ARBA" id="ARBA00022989"/>
    </source>
</evidence>
<feature type="region of interest" description="Disordered" evidence="7">
    <location>
        <begin position="1"/>
        <end position="23"/>
    </location>
</feature>
<keyword evidence="11" id="KW-1185">Reference proteome</keyword>
<feature type="transmembrane region" description="Helical" evidence="8">
    <location>
        <begin position="805"/>
        <end position="833"/>
    </location>
</feature>
<feature type="transmembrane region" description="Helical" evidence="8">
    <location>
        <begin position="675"/>
        <end position="693"/>
    </location>
</feature>
<keyword evidence="5 8" id="KW-0472">Membrane</keyword>
<evidence type="ECO:0000256" key="5">
    <source>
        <dbReference type="ARBA" id="ARBA00023136"/>
    </source>
</evidence>
<feature type="domain" description="Ion transport" evidence="9">
    <location>
        <begin position="585"/>
        <end position="837"/>
    </location>
</feature>
<proteinExistence type="predicted"/>
<dbReference type="PANTHER" id="PTHR10582:SF2">
    <property type="entry name" value="INACTIVE"/>
    <property type="match status" value="1"/>
</dbReference>
<evidence type="ECO:0000256" key="1">
    <source>
        <dbReference type="ARBA" id="ARBA00004141"/>
    </source>
</evidence>
<evidence type="ECO:0000313" key="11">
    <source>
        <dbReference type="Proteomes" id="UP000234323"/>
    </source>
</evidence>
<dbReference type="InterPro" id="IPR024862">
    <property type="entry name" value="TRPV"/>
</dbReference>
<reference evidence="10 11" key="1">
    <citation type="submission" date="2015-10" db="EMBL/GenBank/DDBJ databases">
        <title>Genome analyses suggest a sexual origin of heterokaryosis in a supposedly ancient asexual fungus.</title>
        <authorList>
            <person name="Ropars J."/>
            <person name="Sedzielewska K."/>
            <person name="Noel J."/>
            <person name="Charron P."/>
            <person name="Farinelli L."/>
            <person name="Marton T."/>
            <person name="Kruger M."/>
            <person name="Pelin A."/>
            <person name="Brachmann A."/>
            <person name="Corradi N."/>
        </authorList>
    </citation>
    <scope>NUCLEOTIDE SEQUENCE [LARGE SCALE GENOMIC DNA]</scope>
    <source>
        <strain evidence="10 11">A4</strain>
    </source>
</reference>
<keyword evidence="2 8" id="KW-0812">Transmembrane</keyword>
<accession>A0A2I1GI92</accession>
<evidence type="ECO:0000313" key="10">
    <source>
        <dbReference type="EMBL" id="PKY46334.1"/>
    </source>
</evidence>
<dbReference type="GO" id="GO:0005216">
    <property type="term" value="F:monoatomic ion channel activity"/>
    <property type="evidence" value="ECO:0007669"/>
    <property type="project" value="InterPro"/>
</dbReference>
<organism evidence="10 11">
    <name type="scientific">Rhizophagus irregularis</name>
    <dbReference type="NCBI Taxonomy" id="588596"/>
    <lineage>
        <taxon>Eukaryota</taxon>
        <taxon>Fungi</taxon>
        <taxon>Fungi incertae sedis</taxon>
        <taxon>Mucoromycota</taxon>
        <taxon>Glomeromycotina</taxon>
        <taxon>Glomeromycetes</taxon>
        <taxon>Glomerales</taxon>
        <taxon>Glomeraceae</taxon>
        <taxon>Rhizophagus</taxon>
    </lineage>
</organism>
<keyword evidence="3" id="KW-0677">Repeat</keyword>
<feature type="coiled-coil region" evidence="6">
    <location>
        <begin position="917"/>
        <end position="951"/>
    </location>
</feature>
<evidence type="ECO:0000256" key="8">
    <source>
        <dbReference type="SAM" id="Phobius"/>
    </source>
</evidence>
<evidence type="ECO:0000256" key="3">
    <source>
        <dbReference type="ARBA" id="ARBA00022737"/>
    </source>
</evidence>
<evidence type="ECO:0000259" key="9">
    <source>
        <dbReference type="Pfam" id="PF00520"/>
    </source>
</evidence>
<dbReference type="PANTHER" id="PTHR10582">
    <property type="entry name" value="TRANSIENT RECEPTOR POTENTIAL ION CHANNEL PROTEIN"/>
    <property type="match status" value="1"/>
</dbReference>
<comment type="subcellular location">
    <subcellularLocation>
        <location evidence="1">Membrane</location>
        <topology evidence="1">Multi-pass membrane protein</topology>
    </subcellularLocation>
</comment>
<evidence type="ECO:0000256" key="7">
    <source>
        <dbReference type="SAM" id="MobiDB-lite"/>
    </source>
</evidence>
<feature type="transmembrane region" description="Helical" evidence="8">
    <location>
        <begin position="713"/>
        <end position="735"/>
    </location>
</feature>
<comment type="caution">
    <text evidence="10">The sequence shown here is derived from an EMBL/GenBank/DDBJ whole genome shotgun (WGS) entry which is preliminary data.</text>
</comment>
<dbReference type="GO" id="GO:0005886">
    <property type="term" value="C:plasma membrane"/>
    <property type="evidence" value="ECO:0007669"/>
    <property type="project" value="TreeGrafter"/>
</dbReference>
<dbReference type="GO" id="GO:0098703">
    <property type="term" value="P:calcium ion import across plasma membrane"/>
    <property type="evidence" value="ECO:0007669"/>
    <property type="project" value="TreeGrafter"/>
</dbReference>
<gene>
    <name evidence="10" type="ORF">RhiirA4_543245</name>
</gene>
<dbReference type="Proteomes" id="UP000234323">
    <property type="component" value="Unassembled WGS sequence"/>
</dbReference>
<dbReference type="InterPro" id="IPR005821">
    <property type="entry name" value="Ion_trans_dom"/>
</dbReference>
<dbReference type="VEuPathDB" id="FungiDB:RhiirFUN_002368"/>
<protein>
    <recommendedName>
        <fullName evidence="9">Ion transport domain-containing protein</fullName>
    </recommendedName>
</protein>
<keyword evidence="6" id="KW-0175">Coiled coil</keyword>
<dbReference type="VEuPathDB" id="FungiDB:RhiirA1_539023"/>
<feature type="transmembrane region" description="Helical" evidence="8">
    <location>
        <begin position="477"/>
        <end position="506"/>
    </location>
</feature>
<dbReference type="AlphaFoldDB" id="A0A2I1GI92"/>
<evidence type="ECO:0000256" key="6">
    <source>
        <dbReference type="SAM" id="Coils"/>
    </source>
</evidence>
<evidence type="ECO:0000256" key="2">
    <source>
        <dbReference type="ARBA" id="ARBA00022692"/>
    </source>
</evidence>
<keyword evidence="4 8" id="KW-1133">Transmembrane helix</keyword>
<dbReference type="Pfam" id="PF00520">
    <property type="entry name" value="Ion_trans"/>
    <property type="match status" value="1"/>
</dbReference>
<feature type="transmembrane region" description="Helical" evidence="8">
    <location>
        <begin position="583"/>
        <end position="605"/>
    </location>
</feature>
<sequence>MSKKDINGSSPEKIPSFFDFPTQPHNGKKIDELIVSQYVDDDPYAVTYSKEDNSIHGWLVNIEENGQQRPDVNVYFKLDAPYDIISPVLYKKILVFYYNNYFLKVIDLSGEGQFLQLEYDWGNSVGFLPNDNLIVVSSERHHIYRYSFIHKPTYKNLWKCYQAHDIKRMCGRDEWFIYQTKLFHINCKGFVAQWNLLKMTFEMQYNLVGDVNNHYDRGHYGIMINKNQTSLALYNRYSGSVDIYLMETGIHVSRYVAENYIPVEFVTSKDGSEGLLIFNDDYRQYRFLDPFHPSEEVDISTCVIENPKNILTTKSNKKLYIKENNVWVTDGLILPTLPANLENFDNDFSKLDKELILSIINDPVEFSKYGSKILQMAINEISSVGNSNEMCKYAIQLVFDKIIELIETENYHYMALLPIISLKLPELYDHHYSSLVMKYILFTSILLDPYCLSVKNSTTSLYTYSKMAYFKTMAESLVLLLVLLFFVISIPYIILVIFTLFIWFLYKKFILIREETLAVSFIVPFPQICKYQDKDKDKDYNPWNEMLCKPKSILFCNIDSNNFYQWWNFAAIIDFKWKTFGMLYYFLIWFFYTIFFICFALATTLDQNLISNFNRKILFIFSILLGLIHLSFEIRQFLWKSRIYVRDPCNLFDLGAYSLPIITSIYWLINEKPPLWIIAFSNLLLNFKFMLFFRVFQSFGKYFAIIIGVAKEVFPFLIVLFLIIIGFAHAFFILLRSIDPDLTKYNSINSDGVINSAYTLVQIPDSNTNMFNKFSTSLLAIYLFLTGDSGSLSSWSYVEQPTMTLLFFLFTFSTVIYLMNLFVGLLNMAIVNYNKHEEFLLLKAQIIMEIELFYMSYSQRRHDKWFPDWIYYDMPVDEVRKLINAIDDHRTEFHSLPFISKRLRELVGIIEPTVKDYHELKQANSELKQANNELKQQIKDIQELLNNLVKNLNASNK</sequence>
<dbReference type="VEuPathDB" id="FungiDB:FUN_002307"/>
<dbReference type="SUPFAM" id="SSF101898">
    <property type="entry name" value="NHL repeat"/>
    <property type="match status" value="1"/>
</dbReference>